<protein>
    <recommendedName>
        <fullName evidence="4">ABC transporter permease</fullName>
    </recommendedName>
</protein>
<gene>
    <name evidence="2" type="ORF">P4U88_05740</name>
</gene>
<keyword evidence="1" id="KW-1133">Transmembrane helix</keyword>
<accession>A0ABU6MRF3</accession>
<evidence type="ECO:0000256" key="1">
    <source>
        <dbReference type="SAM" id="Phobius"/>
    </source>
</evidence>
<organism evidence="2 3">
    <name type="scientific">Bacillus paramycoides</name>
    <dbReference type="NCBI Taxonomy" id="2026194"/>
    <lineage>
        <taxon>Bacteria</taxon>
        <taxon>Bacillati</taxon>
        <taxon>Bacillota</taxon>
        <taxon>Bacilli</taxon>
        <taxon>Bacillales</taxon>
        <taxon>Bacillaceae</taxon>
        <taxon>Bacillus</taxon>
        <taxon>Bacillus cereus group</taxon>
    </lineage>
</organism>
<dbReference type="EMBL" id="JARMDB010000004">
    <property type="protein sequence ID" value="MED1565452.1"/>
    <property type="molecule type" value="Genomic_DNA"/>
</dbReference>
<dbReference type="RefSeq" id="WP_156185339.1">
    <property type="nucleotide sequence ID" value="NZ_JARLYA010000002.1"/>
</dbReference>
<name>A0ABU6MRF3_9BACI</name>
<evidence type="ECO:0000313" key="3">
    <source>
        <dbReference type="Proteomes" id="UP001309448"/>
    </source>
</evidence>
<keyword evidence="1" id="KW-0472">Membrane</keyword>
<comment type="caution">
    <text evidence="2">The sequence shown here is derived from an EMBL/GenBank/DDBJ whole genome shotgun (WGS) entry which is preliminary data.</text>
</comment>
<reference evidence="2 3" key="1">
    <citation type="submission" date="2023-03" db="EMBL/GenBank/DDBJ databases">
        <title>Bacillus Genome Sequencing.</title>
        <authorList>
            <person name="Dunlap C."/>
        </authorList>
    </citation>
    <scope>NUCLEOTIDE SEQUENCE [LARGE SCALE GENOMIC DNA]</scope>
    <source>
        <strain evidence="2 3">B-615</strain>
    </source>
</reference>
<keyword evidence="3" id="KW-1185">Reference proteome</keyword>
<keyword evidence="1" id="KW-0812">Transmembrane</keyword>
<evidence type="ECO:0000313" key="2">
    <source>
        <dbReference type="EMBL" id="MED1565452.1"/>
    </source>
</evidence>
<feature type="transmembrane region" description="Helical" evidence="1">
    <location>
        <begin position="20"/>
        <end position="42"/>
    </location>
</feature>
<evidence type="ECO:0008006" key="4">
    <source>
        <dbReference type="Google" id="ProtNLM"/>
    </source>
</evidence>
<dbReference type="Proteomes" id="UP001309448">
    <property type="component" value="Unassembled WGS sequence"/>
</dbReference>
<proteinExistence type="predicted"/>
<sequence>MSLSYWKYAILNHITVNFRTFLFNIIVAILGEIALFLVLSFIPKRFHKFFA</sequence>